<evidence type="ECO:0000313" key="2">
    <source>
        <dbReference type="Proteomes" id="UP000375525"/>
    </source>
</evidence>
<accession>A0A5E7JHR7</accession>
<dbReference type="AlphaFoldDB" id="A0A5E7JHR7"/>
<dbReference type="OrthoDB" id="6895843at2"/>
<reference evidence="1 2" key="1">
    <citation type="submission" date="2019-09" db="EMBL/GenBank/DDBJ databases">
        <authorList>
            <person name="Chandra G."/>
            <person name="Truman W A."/>
        </authorList>
    </citation>
    <scope>NUCLEOTIDE SEQUENCE [LARGE SCALE GENOMIC DNA]</scope>
    <source>
        <strain evidence="1">PS880</strain>
    </source>
</reference>
<name>A0A5E7JHR7_PSEFL</name>
<evidence type="ECO:0000313" key="1">
    <source>
        <dbReference type="EMBL" id="VVO86817.1"/>
    </source>
</evidence>
<dbReference type="RefSeq" id="WP_150779659.1">
    <property type="nucleotide sequence ID" value="NZ_CABVIH010000009.1"/>
</dbReference>
<gene>
    <name evidence="1" type="ORF">PS880_02092</name>
</gene>
<sequence>MILLTDNDILVKLAQCDLIDEALTVFQCGLGDCYVLDSTKHSLYLNDADKCVSKRVGSYQSYDRLCTLVQSCRVLGAADEDFDFMDELLQIDSIDDGELLLLMHAFSLYKNQQPYSFTTGDKRALVGILMSGSDRARQILFQRVECVESIILKAIQIYGFPHISTKLIQAQTHVDAEKYDKVLRMAFGVGRDEQHSNTCLSQYLAPFGQFIKP</sequence>
<dbReference type="Proteomes" id="UP000375525">
    <property type="component" value="Unassembled WGS sequence"/>
</dbReference>
<dbReference type="EMBL" id="CABVIH010000009">
    <property type="protein sequence ID" value="VVO86817.1"/>
    <property type="molecule type" value="Genomic_DNA"/>
</dbReference>
<proteinExistence type="predicted"/>
<protein>
    <submittedName>
        <fullName evidence="1">Uncharacterized protein</fullName>
    </submittedName>
</protein>
<organism evidence="1 2">
    <name type="scientific">Pseudomonas fluorescens</name>
    <dbReference type="NCBI Taxonomy" id="294"/>
    <lineage>
        <taxon>Bacteria</taxon>
        <taxon>Pseudomonadati</taxon>
        <taxon>Pseudomonadota</taxon>
        <taxon>Gammaproteobacteria</taxon>
        <taxon>Pseudomonadales</taxon>
        <taxon>Pseudomonadaceae</taxon>
        <taxon>Pseudomonas</taxon>
    </lineage>
</organism>